<dbReference type="Proteomes" id="UP000324897">
    <property type="component" value="Chromosome 2"/>
</dbReference>
<comment type="caution">
    <text evidence="5">The sequence shown here is derived from an EMBL/GenBank/DDBJ whole genome shotgun (WGS) entry which is preliminary data.</text>
</comment>
<dbReference type="AlphaFoldDB" id="A0A5J9ULZ2"/>
<dbReference type="OrthoDB" id="689578at2759"/>
<protein>
    <submittedName>
        <fullName evidence="5">Uncharacterized protein</fullName>
    </submittedName>
</protein>
<gene>
    <name evidence="5" type="ORF">EJB05_26715</name>
</gene>
<dbReference type="EMBL" id="RWGY01000013">
    <property type="protein sequence ID" value="TVU24291.1"/>
    <property type="molecule type" value="Genomic_DNA"/>
</dbReference>
<organism evidence="5 6">
    <name type="scientific">Eragrostis curvula</name>
    <name type="common">weeping love grass</name>
    <dbReference type="NCBI Taxonomy" id="38414"/>
    <lineage>
        <taxon>Eukaryota</taxon>
        <taxon>Viridiplantae</taxon>
        <taxon>Streptophyta</taxon>
        <taxon>Embryophyta</taxon>
        <taxon>Tracheophyta</taxon>
        <taxon>Spermatophyta</taxon>
        <taxon>Magnoliopsida</taxon>
        <taxon>Liliopsida</taxon>
        <taxon>Poales</taxon>
        <taxon>Poaceae</taxon>
        <taxon>PACMAD clade</taxon>
        <taxon>Chloridoideae</taxon>
        <taxon>Eragrostideae</taxon>
        <taxon>Eragrostidinae</taxon>
        <taxon>Eragrostis</taxon>
    </lineage>
</organism>
<dbReference type="GO" id="GO:0016747">
    <property type="term" value="F:acyltransferase activity, transferring groups other than amino-acyl groups"/>
    <property type="evidence" value="ECO:0007669"/>
    <property type="project" value="TreeGrafter"/>
</dbReference>
<comment type="similarity">
    <text evidence="1">Belongs to the plant acyltransferase family.</text>
</comment>
<keyword evidence="6" id="KW-1185">Reference proteome</keyword>
<dbReference type="Pfam" id="PF02458">
    <property type="entry name" value="Transferase"/>
    <property type="match status" value="1"/>
</dbReference>
<keyword evidence="3" id="KW-0012">Acyltransferase</keyword>
<evidence type="ECO:0000313" key="5">
    <source>
        <dbReference type="EMBL" id="TVU24291.1"/>
    </source>
</evidence>
<sequence length="227" mass="24152">MVAADGHAMGPAHPRRRLDPVPVTESKHGNPLRVDFEHRGVELKLPGTENESSGGGNVVVGVSTASISSLKSIASPPVGVGAHMWRCITAARRLDGSVVTMACVAVDGRTRLRHPPLAYIGNVVLWARPSATTVELASPAVARTDGRYFRSFVDFASSGSVEQEWLVPTPEAAKMVLSSDVEVYSLLGFAFRDIDFGSGVPFFHMRGYVAEEGLVFLVPSLSGHGSV</sequence>
<dbReference type="PANTHER" id="PTHR31642:SF13">
    <property type="entry name" value="AGMATINE HYDROXYCINNAMOYLTRANSFERASE 1"/>
    <property type="match status" value="1"/>
</dbReference>
<reference evidence="5 6" key="1">
    <citation type="journal article" date="2019" name="Sci. Rep.">
        <title>A high-quality genome of Eragrostis curvula grass provides insights into Poaceae evolution and supports new strategies to enhance forage quality.</title>
        <authorList>
            <person name="Carballo J."/>
            <person name="Santos B.A.C.M."/>
            <person name="Zappacosta D."/>
            <person name="Garbus I."/>
            <person name="Selva J.P."/>
            <person name="Gallo C.A."/>
            <person name="Diaz A."/>
            <person name="Albertini E."/>
            <person name="Caccamo M."/>
            <person name="Echenique V."/>
        </authorList>
    </citation>
    <scope>NUCLEOTIDE SEQUENCE [LARGE SCALE GENOMIC DNA]</scope>
    <source>
        <strain evidence="6">cv. Victoria</strain>
        <tissue evidence="5">Leaf</tissue>
    </source>
</reference>
<feature type="non-terminal residue" evidence="5">
    <location>
        <position position="1"/>
    </location>
</feature>
<dbReference type="InterPro" id="IPR050317">
    <property type="entry name" value="Plant_Fungal_Acyltransferase"/>
</dbReference>
<keyword evidence="2" id="KW-0808">Transferase</keyword>
<dbReference type="InterPro" id="IPR023213">
    <property type="entry name" value="CAT-like_dom_sf"/>
</dbReference>
<dbReference type="Gene3D" id="3.30.559.10">
    <property type="entry name" value="Chloramphenicol acetyltransferase-like domain"/>
    <property type="match status" value="1"/>
</dbReference>
<dbReference type="Gramene" id="TVU24291">
    <property type="protein sequence ID" value="TVU24291"/>
    <property type="gene ID" value="EJB05_26715"/>
</dbReference>
<evidence type="ECO:0000256" key="3">
    <source>
        <dbReference type="ARBA" id="ARBA00023315"/>
    </source>
</evidence>
<name>A0A5J9ULZ2_9POAL</name>
<evidence type="ECO:0000256" key="2">
    <source>
        <dbReference type="ARBA" id="ARBA00022679"/>
    </source>
</evidence>
<feature type="region of interest" description="Disordered" evidence="4">
    <location>
        <begin position="1"/>
        <end position="31"/>
    </location>
</feature>
<proteinExistence type="inferred from homology"/>
<dbReference type="PANTHER" id="PTHR31642">
    <property type="entry name" value="TRICHOTHECENE 3-O-ACETYLTRANSFERASE"/>
    <property type="match status" value="1"/>
</dbReference>
<evidence type="ECO:0000313" key="6">
    <source>
        <dbReference type="Proteomes" id="UP000324897"/>
    </source>
</evidence>
<evidence type="ECO:0000256" key="1">
    <source>
        <dbReference type="ARBA" id="ARBA00009861"/>
    </source>
</evidence>
<accession>A0A5J9ULZ2</accession>
<evidence type="ECO:0000256" key="4">
    <source>
        <dbReference type="SAM" id="MobiDB-lite"/>
    </source>
</evidence>